<sequence length="604" mass="70720">MKNLSRHLIIIFILFLVYLLNNSSVEESTIPDINNKYGIQNYKKCEKSGGSFCKFDFKITSCNQTLWKTIEESQKNRLKLDKSVIHRMLCVPKDNSPMIYGKLLMEKYANGTKFEVLQMDCVNQWNFTYKRIYWTIIGVYAFIIFWVTKYNNNSRFSFIKNAKKLLEDCPSKDFRSLKSIQGIRVLNTCLVIFWHTVLSLAQTYINDVAPLEKSFENPLFFYTMFLGGFAVQIFFLISSFLLTNQILEIQRQHGSFTLKHCCIIMLHRFCRLSPILLMTLASTTSGVYDFSPHTMDFRDKCLNTCQHYWWYAIFQINFLLPIDKICMPNLWYLSVDTLFYLTTVIIMYFILKNRFNIYKMLSGIIVFVITYFALYIYLNDYEFMFQPYPKAVTNMIYSKTMTHIYINPLSNYCGSLFGLILGAIYYDNKHHKRVFSKAQKLCWYFIFTCVPLLALHLSTYSYNNRAIKSFIGAVLKPLFVFPLGIGILGMAFGLGGLIKKLLESKVMVVLSNVTYGTYAFNFYVAFAKGILSEDVLHYEQHHLILWIIFDLVISFIIGTIFTISIEYPLVSLLKEYLPKIEKSKQKSKNYDIVSKDKYSEHNKC</sequence>
<feature type="transmembrane region" description="Helical" evidence="1">
    <location>
        <begin position="132"/>
        <end position="150"/>
    </location>
</feature>
<feature type="transmembrane region" description="Helical" evidence="1">
    <location>
        <begin position="404"/>
        <end position="426"/>
    </location>
</feature>
<dbReference type="InterPro" id="IPR052728">
    <property type="entry name" value="O2_lipid_transport_reg"/>
</dbReference>
<evidence type="ECO:0000313" key="4">
    <source>
        <dbReference type="EMBL" id="CAG9761148.1"/>
    </source>
</evidence>
<feature type="transmembrane region" description="Helical" evidence="1">
    <location>
        <begin position="269"/>
        <end position="288"/>
    </location>
</feature>
<feature type="transmembrane region" description="Helical" evidence="1">
    <location>
        <begin position="478"/>
        <end position="497"/>
    </location>
</feature>
<keyword evidence="2" id="KW-0732">Signal</keyword>
<evidence type="ECO:0000256" key="2">
    <source>
        <dbReference type="SAM" id="SignalP"/>
    </source>
</evidence>
<keyword evidence="1" id="KW-1133">Transmembrane helix</keyword>
<dbReference type="Proteomes" id="UP001152799">
    <property type="component" value="Chromosome 1"/>
</dbReference>
<feature type="transmembrane region" description="Helical" evidence="1">
    <location>
        <begin position="543"/>
        <end position="565"/>
    </location>
</feature>
<feature type="transmembrane region" description="Helical" evidence="1">
    <location>
        <begin position="441"/>
        <end position="458"/>
    </location>
</feature>
<dbReference type="EMBL" id="OU892277">
    <property type="protein sequence ID" value="CAG9761148.1"/>
    <property type="molecule type" value="Genomic_DNA"/>
</dbReference>
<dbReference type="InterPro" id="IPR002656">
    <property type="entry name" value="Acyl_transf_3_dom"/>
</dbReference>
<feature type="transmembrane region" description="Helical" evidence="1">
    <location>
        <begin position="509"/>
        <end position="531"/>
    </location>
</feature>
<dbReference type="AlphaFoldDB" id="A0A9N9MCZ7"/>
<dbReference type="GO" id="GO:0016747">
    <property type="term" value="F:acyltransferase activity, transferring groups other than amino-acyl groups"/>
    <property type="evidence" value="ECO:0007669"/>
    <property type="project" value="InterPro"/>
</dbReference>
<feature type="signal peptide" evidence="2">
    <location>
        <begin position="1"/>
        <end position="25"/>
    </location>
</feature>
<proteinExistence type="predicted"/>
<feature type="transmembrane region" description="Helical" evidence="1">
    <location>
        <begin position="185"/>
        <end position="205"/>
    </location>
</feature>
<evidence type="ECO:0000313" key="5">
    <source>
        <dbReference type="Proteomes" id="UP001152799"/>
    </source>
</evidence>
<reference evidence="4" key="1">
    <citation type="submission" date="2022-01" db="EMBL/GenBank/DDBJ databases">
        <authorList>
            <person name="King R."/>
        </authorList>
    </citation>
    <scope>NUCLEOTIDE SEQUENCE</scope>
</reference>
<dbReference type="PANTHER" id="PTHR11161:SF72">
    <property type="entry name" value="FI21449P1"/>
    <property type="match status" value="1"/>
</dbReference>
<feature type="transmembrane region" description="Helical" evidence="1">
    <location>
        <begin position="330"/>
        <end position="351"/>
    </location>
</feature>
<feature type="transmembrane region" description="Helical" evidence="1">
    <location>
        <begin position="358"/>
        <end position="378"/>
    </location>
</feature>
<evidence type="ECO:0000256" key="1">
    <source>
        <dbReference type="SAM" id="Phobius"/>
    </source>
</evidence>
<dbReference type="OrthoDB" id="10265389at2759"/>
<keyword evidence="1" id="KW-0472">Membrane</keyword>
<dbReference type="Pfam" id="PF01757">
    <property type="entry name" value="Acyl_transf_3"/>
    <property type="match status" value="1"/>
</dbReference>
<evidence type="ECO:0000259" key="3">
    <source>
        <dbReference type="Pfam" id="PF01757"/>
    </source>
</evidence>
<feature type="domain" description="Acyltransferase 3" evidence="3">
    <location>
        <begin position="178"/>
        <end position="563"/>
    </location>
</feature>
<feature type="transmembrane region" description="Helical" evidence="1">
    <location>
        <begin position="220"/>
        <end position="242"/>
    </location>
</feature>
<feature type="chain" id="PRO_5040460539" description="Acyltransferase 3 domain-containing protein" evidence="2">
    <location>
        <begin position="26"/>
        <end position="604"/>
    </location>
</feature>
<protein>
    <recommendedName>
        <fullName evidence="3">Acyltransferase 3 domain-containing protein</fullName>
    </recommendedName>
</protein>
<name>A0A9N9MCZ7_9CUCU</name>
<keyword evidence="5" id="KW-1185">Reference proteome</keyword>
<keyword evidence="1" id="KW-0812">Transmembrane</keyword>
<dbReference type="PANTHER" id="PTHR11161">
    <property type="entry name" value="O-ACYLTRANSFERASE"/>
    <property type="match status" value="1"/>
</dbReference>
<accession>A0A9N9MCZ7</accession>
<gene>
    <name evidence="4" type="ORF">CEUTPL_LOCUS1859</name>
</gene>
<organism evidence="4 5">
    <name type="scientific">Ceutorhynchus assimilis</name>
    <name type="common">cabbage seed weevil</name>
    <dbReference type="NCBI Taxonomy" id="467358"/>
    <lineage>
        <taxon>Eukaryota</taxon>
        <taxon>Metazoa</taxon>
        <taxon>Ecdysozoa</taxon>
        <taxon>Arthropoda</taxon>
        <taxon>Hexapoda</taxon>
        <taxon>Insecta</taxon>
        <taxon>Pterygota</taxon>
        <taxon>Neoptera</taxon>
        <taxon>Endopterygota</taxon>
        <taxon>Coleoptera</taxon>
        <taxon>Polyphaga</taxon>
        <taxon>Cucujiformia</taxon>
        <taxon>Curculionidae</taxon>
        <taxon>Ceutorhynchinae</taxon>
        <taxon>Ceutorhynchus</taxon>
    </lineage>
</organism>